<protein>
    <submittedName>
        <fullName evidence="1">Uncharacterized protein</fullName>
    </submittedName>
</protein>
<name>A0A4E9EP09_GIBZA</name>
<accession>A0A4E9EP09</accession>
<gene>
    <name evidence="1" type="ORF">FUG_LOCUS562186</name>
</gene>
<evidence type="ECO:0000313" key="1">
    <source>
        <dbReference type="EMBL" id="VIO64061.1"/>
    </source>
</evidence>
<dbReference type="EMBL" id="CAAKMV010000195">
    <property type="protein sequence ID" value="VIO64061.1"/>
    <property type="molecule type" value="Genomic_DNA"/>
</dbReference>
<proteinExistence type="predicted"/>
<organism evidence="1">
    <name type="scientific">Gibberella zeae</name>
    <name type="common">Wheat head blight fungus</name>
    <name type="synonym">Fusarium graminearum</name>
    <dbReference type="NCBI Taxonomy" id="5518"/>
    <lineage>
        <taxon>Eukaryota</taxon>
        <taxon>Fungi</taxon>
        <taxon>Dikarya</taxon>
        <taxon>Ascomycota</taxon>
        <taxon>Pezizomycotina</taxon>
        <taxon>Sordariomycetes</taxon>
        <taxon>Hypocreomycetidae</taxon>
        <taxon>Hypocreales</taxon>
        <taxon>Nectriaceae</taxon>
        <taxon>Fusarium</taxon>
    </lineage>
</organism>
<sequence length="92" mass="9946">METSNLATAVPKIKSNMAAKIGFEQIISIQLQHDLMTGRHTELVCMASPVEISNPAAATSPMISVQILGVTYKSGSVVHNFCRKEVAQDCKK</sequence>
<dbReference type="AlphaFoldDB" id="A0A4E9EP09"/>
<reference evidence="1" key="1">
    <citation type="submission" date="2019-04" db="EMBL/GenBank/DDBJ databases">
        <authorList>
            <person name="Melise S."/>
            <person name="Noan J."/>
            <person name="Okalmin O."/>
        </authorList>
    </citation>
    <scope>NUCLEOTIDE SEQUENCE</scope>
    <source>
        <strain evidence="1">FN9</strain>
    </source>
</reference>